<organism evidence="2 3">
    <name type="scientific">Albidovulum aquaemixtae</name>
    <dbReference type="NCBI Taxonomy" id="1542388"/>
    <lineage>
        <taxon>Bacteria</taxon>
        <taxon>Pseudomonadati</taxon>
        <taxon>Pseudomonadota</taxon>
        <taxon>Alphaproteobacteria</taxon>
        <taxon>Rhodobacterales</taxon>
        <taxon>Paracoccaceae</taxon>
        <taxon>Albidovulum</taxon>
    </lineage>
</organism>
<accession>A0A2R8BL85</accession>
<dbReference type="AlphaFoldDB" id="A0A2R8BL85"/>
<dbReference type="RefSeq" id="WP_108854204.1">
    <property type="nucleotide sequence ID" value="NZ_OMOQ01000003.1"/>
</dbReference>
<reference evidence="2 3" key="1">
    <citation type="submission" date="2018-03" db="EMBL/GenBank/DDBJ databases">
        <authorList>
            <person name="Keele B.F."/>
        </authorList>
    </citation>
    <scope>NUCLEOTIDE SEQUENCE [LARGE SCALE GENOMIC DNA]</scope>
    <source>
        <strain evidence="2 3">CECT 8626</strain>
    </source>
</reference>
<dbReference type="Proteomes" id="UP000244924">
    <property type="component" value="Unassembled WGS sequence"/>
</dbReference>
<sequence length="61" mass="6629">MVNGTKSGFGRSAPRMRPFGKTYGNAAGKGRMRPVNAPRADEDAPSVVVVHDRPEDFIDEL</sequence>
<evidence type="ECO:0000256" key="1">
    <source>
        <dbReference type="SAM" id="MobiDB-lite"/>
    </source>
</evidence>
<protein>
    <submittedName>
        <fullName evidence="2">Uncharacterized protein</fullName>
    </submittedName>
</protein>
<dbReference type="EMBL" id="OMOQ01000003">
    <property type="protein sequence ID" value="SPH24148.1"/>
    <property type="molecule type" value="Genomic_DNA"/>
</dbReference>
<gene>
    <name evidence="2" type="ORF">DEA8626_03197</name>
</gene>
<feature type="compositionally biased region" description="Basic and acidic residues" evidence="1">
    <location>
        <begin position="50"/>
        <end position="61"/>
    </location>
</feature>
<evidence type="ECO:0000313" key="2">
    <source>
        <dbReference type="EMBL" id="SPH24148.1"/>
    </source>
</evidence>
<keyword evidence="3" id="KW-1185">Reference proteome</keyword>
<proteinExistence type="predicted"/>
<feature type="region of interest" description="Disordered" evidence="1">
    <location>
        <begin position="1"/>
        <end position="61"/>
    </location>
</feature>
<evidence type="ECO:0000313" key="3">
    <source>
        <dbReference type="Proteomes" id="UP000244924"/>
    </source>
</evidence>
<name>A0A2R8BL85_9RHOB</name>